<dbReference type="AlphaFoldDB" id="A0AAX4PMY8"/>
<evidence type="ECO:0000256" key="5">
    <source>
        <dbReference type="ARBA" id="ARBA00022777"/>
    </source>
</evidence>
<protein>
    <recommendedName>
        <fullName evidence="1">non-specific serine/threonine protein kinase</fullName>
        <ecNumber evidence="1">2.7.11.1</ecNumber>
    </recommendedName>
</protein>
<dbReference type="PROSITE" id="PS00107">
    <property type="entry name" value="PROTEIN_KINASE_ATP"/>
    <property type="match status" value="1"/>
</dbReference>
<dbReference type="InterPro" id="IPR017441">
    <property type="entry name" value="Protein_kinase_ATP_BS"/>
</dbReference>
<reference evidence="12 13" key="1">
    <citation type="submission" date="2024-03" db="EMBL/GenBank/DDBJ databases">
        <title>Complete genome sequence of the green alga Chloropicon roscoffensis RCC1871.</title>
        <authorList>
            <person name="Lemieux C."/>
            <person name="Pombert J.-F."/>
            <person name="Otis C."/>
            <person name="Turmel M."/>
        </authorList>
    </citation>
    <scope>NUCLEOTIDE SEQUENCE [LARGE SCALE GENOMIC DNA]</scope>
    <source>
        <strain evidence="12 13">RCC1871</strain>
    </source>
</reference>
<dbReference type="SMART" id="SM00220">
    <property type="entry name" value="S_TKc"/>
    <property type="match status" value="1"/>
</dbReference>
<keyword evidence="2 10" id="KW-0723">Serine/threonine-protein kinase</keyword>
<dbReference type="Proteomes" id="UP001472866">
    <property type="component" value="Chromosome 19"/>
</dbReference>
<evidence type="ECO:0000256" key="3">
    <source>
        <dbReference type="ARBA" id="ARBA00022679"/>
    </source>
</evidence>
<evidence type="ECO:0000256" key="4">
    <source>
        <dbReference type="ARBA" id="ARBA00022741"/>
    </source>
</evidence>
<dbReference type="InterPro" id="IPR008271">
    <property type="entry name" value="Ser/Thr_kinase_AS"/>
</dbReference>
<evidence type="ECO:0000313" key="12">
    <source>
        <dbReference type="EMBL" id="WZN67236.1"/>
    </source>
</evidence>
<gene>
    <name evidence="12" type="ORF">HKI87_19g88090</name>
</gene>
<evidence type="ECO:0000313" key="13">
    <source>
        <dbReference type="Proteomes" id="UP001472866"/>
    </source>
</evidence>
<dbReference type="PANTHER" id="PTHR45998:SF2">
    <property type="entry name" value="SERINE_THREONINE-PROTEIN KINASE 16"/>
    <property type="match status" value="1"/>
</dbReference>
<keyword evidence="4 9" id="KW-0547">Nucleotide-binding</keyword>
<dbReference type="PANTHER" id="PTHR45998">
    <property type="entry name" value="SERINE/THREONINE-PROTEIN KINASE 16"/>
    <property type="match status" value="1"/>
</dbReference>
<accession>A0AAX4PMY8</accession>
<dbReference type="GO" id="GO:0005524">
    <property type="term" value="F:ATP binding"/>
    <property type="evidence" value="ECO:0007669"/>
    <property type="project" value="UniProtKB-UniRule"/>
</dbReference>
<name>A0AAX4PMY8_9CHLO</name>
<dbReference type="GO" id="GO:0004674">
    <property type="term" value="F:protein serine/threonine kinase activity"/>
    <property type="evidence" value="ECO:0007669"/>
    <property type="project" value="UniProtKB-KW"/>
</dbReference>
<keyword evidence="13" id="KW-1185">Reference proteome</keyword>
<keyword evidence="3" id="KW-0808">Transferase</keyword>
<dbReference type="GO" id="GO:0005737">
    <property type="term" value="C:cytoplasm"/>
    <property type="evidence" value="ECO:0007669"/>
    <property type="project" value="TreeGrafter"/>
</dbReference>
<dbReference type="InterPro" id="IPR011009">
    <property type="entry name" value="Kinase-like_dom_sf"/>
</dbReference>
<proteinExistence type="inferred from homology"/>
<comment type="similarity">
    <text evidence="10">Belongs to the protein kinase superfamily.</text>
</comment>
<dbReference type="Pfam" id="PF00069">
    <property type="entry name" value="Pkinase"/>
    <property type="match status" value="1"/>
</dbReference>
<evidence type="ECO:0000256" key="2">
    <source>
        <dbReference type="ARBA" id="ARBA00022527"/>
    </source>
</evidence>
<dbReference type="InterPro" id="IPR000719">
    <property type="entry name" value="Prot_kinase_dom"/>
</dbReference>
<dbReference type="EMBL" id="CP151519">
    <property type="protein sequence ID" value="WZN67236.1"/>
    <property type="molecule type" value="Genomic_DNA"/>
</dbReference>
<sequence>MKLSRAFTSCFKQALSSLTTGLQEEVQVGKRRIKLVRLLGEGGYSFVYLGVDCETGQEYAVKKILAQSSEQLELAKKEIQVMGRFRHPNLLALVDSEAKRGQEGKEMGKNVVYLVFRAYKDGTVVDLVEKSQRIHPAVVLNIFLQVCRGCQCMHGKEGSTGGYAHRDVKPHNVLLQRDSNKGALDPFHAVLMDFGSARVARMDIRSRTDALKAQEEAESHTTGTYRSPELFDCPSECVLDERTDVWSLGCLLYYMCFGESPFEYVLSQAGGSLALAVISGKIQWPDKGVGYHPAIVDLCRLCLKQELADRPRVDEVIERCVEALDRVAEDEGPAGAAAPAVVPKANMV</sequence>
<evidence type="ECO:0000256" key="6">
    <source>
        <dbReference type="ARBA" id="ARBA00022840"/>
    </source>
</evidence>
<dbReference type="InterPro" id="IPR052239">
    <property type="entry name" value="Ser/Thr-specific_kinases"/>
</dbReference>
<dbReference type="Gene3D" id="1.10.510.10">
    <property type="entry name" value="Transferase(Phosphotransferase) domain 1"/>
    <property type="match status" value="1"/>
</dbReference>
<evidence type="ECO:0000256" key="7">
    <source>
        <dbReference type="ARBA" id="ARBA00047899"/>
    </source>
</evidence>
<evidence type="ECO:0000256" key="9">
    <source>
        <dbReference type="PROSITE-ProRule" id="PRU10141"/>
    </source>
</evidence>
<evidence type="ECO:0000256" key="8">
    <source>
        <dbReference type="ARBA" id="ARBA00048679"/>
    </source>
</evidence>
<dbReference type="EC" id="2.7.11.1" evidence="1"/>
<keyword evidence="6 9" id="KW-0067">ATP-binding</keyword>
<dbReference type="PROSITE" id="PS00108">
    <property type="entry name" value="PROTEIN_KINASE_ST"/>
    <property type="match status" value="1"/>
</dbReference>
<comment type="catalytic activity">
    <reaction evidence="7">
        <text>L-threonyl-[protein] + ATP = O-phospho-L-threonyl-[protein] + ADP + H(+)</text>
        <dbReference type="Rhea" id="RHEA:46608"/>
        <dbReference type="Rhea" id="RHEA-COMP:11060"/>
        <dbReference type="Rhea" id="RHEA-COMP:11605"/>
        <dbReference type="ChEBI" id="CHEBI:15378"/>
        <dbReference type="ChEBI" id="CHEBI:30013"/>
        <dbReference type="ChEBI" id="CHEBI:30616"/>
        <dbReference type="ChEBI" id="CHEBI:61977"/>
        <dbReference type="ChEBI" id="CHEBI:456216"/>
        <dbReference type="EC" id="2.7.11.1"/>
    </reaction>
</comment>
<dbReference type="PROSITE" id="PS50011">
    <property type="entry name" value="PROTEIN_KINASE_DOM"/>
    <property type="match status" value="1"/>
</dbReference>
<organism evidence="12 13">
    <name type="scientific">Chloropicon roscoffensis</name>
    <dbReference type="NCBI Taxonomy" id="1461544"/>
    <lineage>
        <taxon>Eukaryota</taxon>
        <taxon>Viridiplantae</taxon>
        <taxon>Chlorophyta</taxon>
        <taxon>Chloropicophyceae</taxon>
        <taxon>Chloropicales</taxon>
        <taxon>Chloropicaceae</taxon>
        <taxon>Chloropicon</taxon>
    </lineage>
</organism>
<evidence type="ECO:0000259" key="11">
    <source>
        <dbReference type="PROSITE" id="PS50011"/>
    </source>
</evidence>
<feature type="domain" description="Protein kinase" evidence="11">
    <location>
        <begin position="33"/>
        <end position="324"/>
    </location>
</feature>
<dbReference type="SUPFAM" id="SSF56112">
    <property type="entry name" value="Protein kinase-like (PK-like)"/>
    <property type="match status" value="1"/>
</dbReference>
<evidence type="ECO:0000256" key="10">
    <source>
        <dbReference type="RuleBase" id="RU000304"/>
    </source>
</evidence>
<keyword evidence="5 12" id="KW-0418">Kinase</keyword>
<evidence type="ECO:0000256" key="1">
    <source>
        <dbReference type="ARBA" id="ARBA00012513"/>
    </source>
</evidence>
<comment type="catalytic activity">
    <reaction evidence="8">
        <text>L-seryl-[protein] + ATP = O-phospho-L-seryl-[protein] + ADP + H(+)</text>
        <dbReference type="Rhea" id="RHEA:17989"/>
        <dbReference type="Rhea" id="RHEA-COMP:9863"/>
        <dbReference type="Rhea" id="RHEA-COMP:11604"/>
        <dbReference type="ChEBI" id="CHEBI:15378"/>
        <dbReference type="ChEBI" id="CHEBI:29999"/>
        <dbReference type="ChEBI" id="CHEBI:30616"/>
        <dbReference type="ChEBI" id="CHEBI:83421"/>
        <dbReference type="ChEBI" id="CHEBI:456216"/>
        <dbReference type="EC" id="2.7.11.1"/>
    </reaction>
</comment>
<feature type="binding site" evidence="9">
    <location>
        <position position="63"/>
    </location>
    <ligand>
        <name>ATP</name>
        <dbReference type="ChEBI" id="CHEBI:30616"/>
    </ligand>
</feature>